<feature type="compositionally biased region" description="Gly residues" evidence="1">
    <location>
        <begin position="399"/>
        <end position="421"/>
    </location>
</feature>
<dbReference type="EMBL" id="JAYKXP010000008">
    <property type="protein sequence ID" value="KAK7055006.1"/>
    <property type="molecule type" value="Genomic_DNA"/>
</dbReference>
<feature type="compositionally biased region" description="Polar residues" evidence="1">
    <location>
        <begin position="425"/>
        <end position="437"/>
    </location>
</feature>
<feature type="region of interest" description="Disordered" evidence="1">
    <location>
        <begin position="397"/>
        <end position="437"/>
    </location>
</feature>
<dbReference type="Proteomes" id="UP001383192">
    <property type="component" value="Unassembled WGS sequence"/>
</dbReference>
<feature type="region of interest" description="Disordered" evidence="1">
    <location>
        <begin position="203"/>
        <end position="328"/>
    </location>
</feature>
<gene>
    <name evidence="2" type="ORF">VNI00_003469</name>
</gene>
<evidence type="ECO:0000313" key="2">
    <source>
        <dbReference type="EMBL" id="KAK7055006.1"/>
    </source>
</evidence>
<organism evidence="2 3">
    <name type="scientific">Paramarasmius palmivorus</name>
    <dbReference type="NCBI Taxonomy" id="297713"/>
    <lineage>
        <taxon>Eukaryota</taxon>
        <taxon>Fungi</taxon>
        <taxon>Dikarya</taxon>
        <taxon>Basidiomycota</taxon>
        <taxon>Agaricomycotina</taxon>
        <taxon>Agaricomycetes</taxon>
        <taxon>Agaricomycetidae</taxon>
        <taxon>Agaricales</taxon>
        <taxon>Marasmiineae</taxon>
        <taxon>Marasmiaceae</taxon>
        <taxon>Paramarasmius</taxon>
    </lineage>
</organism>
<keyword evidence="3" id="KW-1185">Reference proteome</keyword>
<reference evidence="2 3" key="1">
    <citation type="submission" date="2024-01" db="EMBL/GenBank/DDBJ databases">
        <title>A draft genome for a cacao thread blight-causing isolate of Paramarasmius palmivorus.</title>
        <authorList>
            <person name="Baruah I.K."/>
            <person name="Bukari Y."/>
            <person name="Amoako-Attah I."/>
            <person name="Meinhardt L.W."/>
            <person name="Bailey B.A."/>
            <person name="Cohen S.P."/>
        </authorList>
    </citation>
    <scope>NUCLEOTIDE SEQUENCE [LARGE SCALE GENOMIC DNA]</scope>
    <source>
        <strain evidence="2 3">GH-12</strain>
    </source>
</reference>
<proteinExistence type="predicted"/>
<evidence type="ECO:0000313" key="3">
    <source>
        <dbReference type="Proteomes" id="UP001383192"/>
    </source>
</evidence>
<feature type="compositionally biased region" description="Low complexity" evidence="1">
    <location>
        <begin position="215"/>
        <end position="234"/>
    </location>
</feature>
<feature type="compositionally biased region" description="Basic residues" evidence="1">
    <location>
        <begin position="295"/>
        <end position="311"/>
    </location>
</feature>
<protein>
    <submittedName>
        <fullName evidence="2">Uncharacterized protein</fullName>
    </submittedName>
</protein>
<feature type="compositionally biased region" description="Pro residues" evidence="1">
    <location>
        <begin position="316"/>
        <end position="326"/>
    </location>
</feature>
<evidence type="ECO:0000256" key="1">
    <source>
        <dbReference type="SAM" id="MobiDB-lite"/>
    </source>
</evidence>
<dbReference type="AlphaFoldDB" id="A0AAW0DPP5"/>
<comment type="caution">
    <text evidence="2">The sequence shown here is derived from an EMBL/GenBank/DDBJ whole genome shotgun (WGS) entry which is preliminary data.</text>
</comment>
<sequence length="437" mass="48054">MSTHPRWLQADPILTIPAPRTMQRLRTLHALILTKLKPRLSYRPGHHLVERQAGTIPTLAQNIEDAPQAQDPLHPSSVAVQPLPTEDYRRMSRSIAHQTIGSDSIMSYDPSFSTELSPTHGFFHTLWHMPWVASDRITVDYFPGMSRGAWDWRRVALGNRDSTGTTRTHRDRTGVEYKPVQKPLKSWYTGVPPVGKAADWAKRGEKTEPAVDLLSSGTSASGTRSSMATSNMPGSPGPRGGRRRSSRRDSRRLFYSPNQYTYIDVSHNATPPLRVKKKPRQNSTKYSREREKHTTRSHSRRQRERTHHRAHASSQPAPPPPVPPLPTFSNGYAPYAPAPASPFYFFQPPPLTPSNTNVDPNQAHAQTPGLLSPVLMQMQMVPAMFAPASVGTASPPGVAGRGAGGGYGPPGATGNFPGGFGMSPVSESTPKQNQQTL</sequence>
<name>A0AAW0DPP5_9AGAR</name>
<accession>A0AAW0DPP5</accession>